<comment type="function">
    <text evidence="6 8">Together with its co-chaperonin GroES, plays an essential role in assisting protein folding. The GroEL-GroES system forms a nano-cage that allows encapsulation of the non-native substrate proteins and provides a physical environment optimized to promote and accelerate protein folding.</text>
</comment>
<keyword evidence="2 6" id="KW-0547">Nucleotide-binding</keyword>
<dbReference type="GO" id="GO:0005524">
    <property type="term" value="F:ATP binding"/>
    <property type="evidence" value="ECO:0007669"/>
    <property type="project" value="UniProtKB-UniRule"/>
</dbReference>
<name>A0A0G3M091_CHRGL</name>
<dbReference type="GO" id="GO:0140662">
    <property type="term" value="F:ATP-dependent protein folding chaperone"/>
    <property type="evidence" value="ECO:0007669"/>
    <property type="project" value="InterPro"/>
</dbReference>
<dbReference type="Gene3D" id="3.30.260.10">
    <property type="entry name" value="TCP-1-like chaperonin intermediate domain"/>
    <property type="match status" value="1"/>
</dbReference>
<evidence type="ECO:0000256" key="8">
    <source>
        <dbReference type="RuleBase" id="RU000419"/>
    </source>
</evidence>
<dbReference type="SUPFAM" id="SSF52029">
    <property type="entry name" value="GroEL apical domain-like"/>
    <property type="match status" value="1"/>
</dbReference>
<dbReference type="OrthoDB" id="9766614at2"/>
<comment type="caution">
    <text evidence="6">Lacks conserved residue(s) required for the propagation of feature annotation.</text>
</comment>
<dbReference type="FunFam" id="3.50.7.10:FF:000001">
    <property type="entry name" value="60 kDa chaperonin"/>
    <property type="match status" value="1"/>
</dbReference>
<dbReference type="SUPFAM" id="SSF54849">
    <property type="entry name" value="GroEL-intermediate domain like"/>
    <property type="match status" value="1"/>
</dbReference>
<evidence type="ECO:0000256" key="1">
    <source>
        <dbReference type="ARBA" id="ARBA00006607"/>
    </source>
</evidence>
<dbReference type="STRING" id="1324352.OK18_04630"/>
<evidence type="ECO:0000256" key="4">
    <source>
        <dbReference type="ARBA" id="ARBA00023186"/>
    </source>
</evidence>
<feature type="binding site" evidence="6">
    <location>
        <position position="415"/>
    </location>
    <ligand>
        <name>ATP</name>
        <dbReference type="ChEBI" id="CHEBI:30616"/>
    </ligand>
</feature>
<dbReference type="InterPro" id="IPR027409">
    <property type="entry name" value="GroEL-like_apical_dom_sf"/>
</dbReference>
<dbReference type="CDD" id="cd03344">
    <property type="entry name" value="GroEL"/>
    <property type="match status" value="1"/>
</dbReference>
<evidence type="ECO:0000256" key="5">
    <source>
        <dbReference type="ARBA" id="ARBA00023235"/>
    </source>
</evidence>
<keyword evidence="3 6" id="KW-0067">ATP-binding</keyword>
<comment type="similarity">
    <text evidence="1 6 7">Belongs to the chaperonin (HSP60) family.</text>
</comment>
<feature type="binding site" evidence="6">
    <location>
        <begin position="29"/>
        <end position="32"/>
    </location>
    <ligand>
        <name>ATP</name>
        <dbReference type="ChEBI" id="CHEBI:30616"/>
    </ligand>
</feature>
<dbReference type="InterPro" id="IPR001844">
    <property type="entry name" value="Cpn60/GroEL"/>
</dbReference>
<dbReference type="GO" id="GO:0005737">
    <property type="term" value="C:cytoplasm"/>
    <property type="evidence" value="ECO:0007669"/>
    <property type="project" value="UniProtKB-SubCell"/>
</dbReference>
<dbReference type="GO" id="GO:0016853">
    <property type="term" value="F:isomerase activity"/>
    <property type="evidence" value="ECO:0007669"/>
    <property type="project" value="UniProtKB-KW"/>
</dbReference>
<reference evidence="9 10" key="1">
    <citation type="submission" date="2014-11" db="EMBL/GenBank/DDBJ databases">
        <authorList>
            <person name="Park G.-S."/>
            <person name="Hong S.-J."/>
            <person name="Jung B.K."/>
            <person name="Khan A.R."/>
            <person name="Kwak Y."/>
            <person name="Shin J.-H."/>
        </authorList>
    </citation>
    <scope>NUCLEOTIDE SEQUENCE [LARGE SCALE GENOMIC DNA]</scope>
    <source>
        <strain evidence="9 10">DSM 27622</strain>
    </source>
</reference>
<sequence>MAKEIKFDIESRDALKRGVDALANAVKVTLGPKGRNVVIEKSFGAPHVTKDGVSVAKEIELEDKVENMGAQMVKEVASKTNDIAGDGTTTATVLAQAIVREGLKNVAAGANPMDLKRGIDKAVTAVVENLKSQSQEVGDSSEKIKQVASISANNDDTIGSLIAEAFGKVGKEGVITVEEAKGTDTTVDVVEGMQFDRGYQSPYFVTNPEKMLAELENPYILLVEKKISSMKELLPVLEPIAQGGKSLLIISEEVEGEALATLVVNKLRGSLKIAAVKAPGFGDRRKAMLEDIAILTGGQVISEEQGFTMENISLDMLGTAEKVTIDKDNTTIVNGGGDEAKIKGRVAQIKAQMETTTSDYDREKLQERLAKLAGGVAVLYVGAASEVEMKEKKDRVDDALHATRAAVEEGIVAGGGVALVRAISSLNELSGANADETTGIKIVKRAIEEPLRQIVANAGGEGSVIVAKVAEGNGDFGYNAKTDEYVHMLEAGIIDPTKVTRVALENAASVSGMLLTTECVITEVKKDEPTMPMGGGMPGMM</sequence>
<dbReference type="HAMAP" id="MF_00600">
    <property type="entry name" value="CH60"/>
    <property type="match status" value="1"/>
</dbReference>
<dbReference type="KEGG" id="cgn:OK18_04630"/>
<proteinExistence type="inferred from homology"/>
<dbReference type="FunFam" id="1.10.560.10:FF:000001">
    <property type="entry name" value="60 kDa chaperonin"/>
    <property type="match status" value="1"/>
</dbReference>
<feature type="binding site" evidence="6">
    <location>
        <position position="50"/>
    </location>
    <ligand>
        <name>ATP</name>
        <dbReference type="ChEBI" id="CHEBI:30616"/>
    </ligand>
</feature>
<dbReference type="InterPro" id="IPR018370">
    <property type="entry name" value="Chaperonin_Cpn60_CS"/>
</dbReference>
<dbReference type="NCBIfam" id="NF009489">
    <property type="entry name" value="PRK12851.1"/>
    <property type="match status" value="1"/>
</dbReference>
<dbReference type="AlphaFoldDB" id="A0A0G3M091"/>
<keyword evidence="5 6" id="KW-0413">Isomerase</keyword>
<feature type="binding site" evidence="6">
    <location>
        <position position="495"/>
    </location>
    <ligand>
        <name>ATP</name>
        <dbReference type="ChEBI" id="CHEBI:30616"/>
    </ligand>
</feature>
<dbReference type="PRINTS" id="PR00298">
    <property type="entry name" value="CHAPERONIN60"/>
</dbReference>
<dbReference type="NCBIfam" id="NF000592">
    <property type="entry name" value="PRK00013.1"/>
    <property type="match status" value="1"/>
</dbReference>
<protein>
    <recommendedName>
        <fullName evidence="6">Chaperonin GroEL</fullName>
        <ecNumber evidence="6">5.6.1.7</ecNumber>
    </recommendedName>
    <alternativeName>
        <fullName evidence="6">60 kDa chaperonin</fullName>
    </alternativeName>
    <alternativeName>
        <fullName evidence="6">Chaperonin-60</fullName>
        <shortName evidence="6">Cpn60</shortName>
    </alternativeName>
</protein>
<evidence type="ECO:0000256" key="6">
    <source>
        <dbReference type="HAMAP-Rule" id="MF_00600"/>
    </source>
</evidence>
<dbReference type="NCBIfam" id="NF009487">
    <property type="entry name" value="PRK12849.1"/>
    <property type="match status" value="1"/>
</dbReference>
<dbReference type="Proteomes" id="UP000035213">
    <property type="component" value="Chromosome"/>
</dbReference>
<dbReference type="InterPro" id="IPR002423">
    <property type="entry name" value="Cpn60/GroEL/TCP-1"/>
</dbReference>
<dbReference type="EMBL" id="CP009928">
    <property type="protein sequence ID" value="AKK72015.1"/>
    <property type="molecule type" value="Genomic_DNA"/>
</dbReference>
<dbReference type="Pfam" id="PF00118">
    <property type="entry name" value="Cpn60_TCP1"/>
    <property type="match status" value="1"/>
</dbReference>
<keyword evidence="4 6" id="KW-0143">Chaperone</keyword>
<dbReference type="NCBIfam" id="NF009488">
    <property type="entry name" value="PRK12850.1"/>
    <property type="match status" value="1"/>
</dbReference>
<evidence type="ECO:0000256" key="3">
    <source>
        <dbReference type="ARBA" id="ARBA00022840"/>
    </source>
</evidence>
<dbReference type="GO" id="GO:0042026">
    <property type="term" value="P:protein refolding"/>
    <property type="evidence" value="ECO:0007669"/>
    <property type="project" value="UniProtKB-UniRule"/>
</dbReference>
<gene>
    <name evidence="6 9" type="primary">groEL</name>
    <name evidence="6" type="synonym">groL</name>
    <name evidence="9" type="ORF">OK18_04630</name>
</gene>
<dbReference type="Gene3D" id="1.10.560.10">
    <property type="entry name" value="GroEL-like equatorial domain"/>
    <property type="match status" value="1"/>
</dbReference>
<dbReference type="PANTHER" id="PTHR45633">
    <property type="entry name" value="60 KDA HEAT SHOCK PROTEIN, MITOCHONDRIAL"/>
    <property type="match status" value="1"/>
</dbReference>
<dbReference type="EC" id="5.6.1.7" evidence="6"/>
<evidence type="ECO:0000313" key="10">
    <source>
        <dbReference type="Proteomes" id="UP000035213"/>
    </source>
</evidence>
<dbReference type="PROSITE" id="PS00296">
    <property type="entry name" value="CHAPERONINS_CPN60"/>
    <property type="match status" value="1"/>
</dbReference>
<dbReference type="PATRIC" id="fig|1324352.5.peg.992"/>
<dbReference type="GO" id="GO:0051082">
    <property type="term" value="F:unfolded protein binding"/>
    <property type="evidence" value="ECO:0007669"/>
    <property type="project" value="UniProtKB-UniRule"/>
</dbReference>
<comment type="subunit">
    <text evidence="6 8">Forms a cylinder of 14 subunits composed of two heptameric rings stacked back-to-back. Interacts with the co-chaperonin GroES.</text>
</comment>
<dbReference type="InterPro" id="IPR027413">
    <property type="entry name" value="GROEL-like_equatorial_sf"/>
</dbReference>
<dbReference type="InterPro" id="IPR027410">
    <property type="entry name" value="TCP-1-like_intermed_sf"/>
</dbReference>
<comment type="subcellular location">
    <subcellularLocation>
        <location evidence="6">Cytoplasm</location>
    </subcellularLocation>
</comment>
<feature type="binding site" evidence="6">
    <location>
        <begin position="86"/>
        <end position="90"/>
    </location>
    <ligand>
        <name>ATP</name>
        <dbReference type="ChEBI" id="CHEBI:30616"/>
    </ligand>
</feature>
<accession>A0A0G3M091</accession>
<keyword evidence="6" id="KW-0963">Cytoplasm</keyword>
<dbReference type="SUPFAM" id="SSF48592">
    <property type="entry name" value="GroEL equatorial domain-like"/>
    <property type="match status" value="1"/>
</dbReference>
<evidence type="ECO:0000313" key="9">
    <source>
        <dbReference type="EMBL" id="AKK72015.1"/>
    </source>
</evidence>
<evidence type="ECO:0000256" key="7">
    <source>
        <dbReference type="RuleBase" id="RU000418"/>
    </source>
</evidence>
<evidence type="ECO:0000256" key="2">
    <source>
        <dbReference type="ARBA" id="ARBA00022741"/>
    </source>
</evidence>
<dbReference type="Gene3D" id="3.50.7.10">
    <property type="entry name" value="GroEL"/>
    <property type="match status" value="1"/>
</dbReference>
<organism evidence="9 10">
    <name type="scientific">Chryseobacterium gallinarum</name>
    <dbReference type="NCBI Taxonomy" id="1324352"/>
    <lineage>
        <taxon>Bacteria</taxon>
        <taxon>Pseudomonadati</taxon>
        <taxon>Bacteroidota</taxon>
        <taxon>Flavobacteriia</taxon>
        <taxon>Flavobacteriales</taxon>
        <taxon>Weeksellaceae</taxon>
        <taxon>Chryseobacterium group</taxon>
        <taxon>Chryseobacterium</taxon>
    </lineage>
</organism>
<dbReference type="NCBIfam" id="TIGR02348">
    <property type="entry name" value="GroEL"/>
    <property type="match status" value="1"/>
</dbReference>
<dbReference type="RefSeq" id="WP_053327256.1">
    <property type="nucleotide sequence ID" value="NZ_CP009928.1"/>
</dbReference>